<sequence length="630" mass="70880">MASISKRRVRNYLVGDLDCIFNERLVHLNFLNPTQVAEEYEKLTEKKLEADLALLGEDLFDIVEGEFSQDFLVNRLKQNIGFYRMRDGIVISPPNSSIPQLGKMSAQDHILKQEESSIDHEERDDWPDPIVKAIPMHYVESWHHKNASNTHEVCKDNVSKVSASAIPLPLPDWEEKIKKSENERHLAGAGFAEVVIPWVLEEQTSNVIPLPPPFPHKLNASSAASEDSFDCAGKSTKGPLSSSSTQKFRLFKQKPNIYPKIQPLVDVELSQSSEPKAAAYRFPGSADAEQVMITKSELISVREVMPCGISVSNAPTMSLQTSYPKCWYDEFGLDDFDLDEEDSQPTINTARAILPKPVEKASRLDDWKGVKETLDDGCQVQFYWLNGHVIQNYEKTFVQRSCQCTEMLDSLEFSSIPSHWLSSASNAGSVFNCLFKLNDCYPGGCTAKQLAEFEKSLSVSMAHFGLKGSLPCFASLYDCGLLLLTGGLYFVAAGVLTKFIFLRKNFCSNIYRLLRNNDGMVTMQSLEHVKNMFPPNISMEAKDVISLCNRYPLLFSLISSKEDNYHVKHAAIKLNQKIPDWLVVWTVSLIAFPVPSVIARTVAFRAKECMDNGKSAMMISPEIFLFDHHF</sequence>
<proteinExistence type="predicted"/>
<organism evidence="2 3">
    <name type="scientific">Ditylenchus dipsaci</name>
    <dbReference type="NCBI Taxonomy" id="166011"/>
    <lineage>
        <taxon>Eukaryota</taxon>
        <taxon>Metazoa</taxon>
        <taxon>Ecdysozoa</taxon>
        <taxon>Nematoda</taxon>
        <taxon>Chromadorea</taxon>
        <taxon>Rhabditida</taxon>
        <taxon>Tylenchina</taxon>
        <taxon>Tylenchomorpha</taxon>
        <taxon>Sphaerularioidea</taxon>
        <taxon>Anguinidae</taxon>
        <taxon>Anguininae</taxon>
        <taxon>Ditylenchus</taxon>
    </lineage>
</organism>
<dbReference type="AlphaFoldDB" id="A0A915EJG3"/>
<evidence type="ECO:0000313" key="2">
    <source>
        <dbReference type="Proteomes" id="UP000887574"/>
    </source>
</evidence>
<feature type="transmembrane region" description="Helical" evidence="1">
    <location>
        <begin position="481"/>
        <end position="502"/>
    </location>
</feature>
<reference evidence="3" key="1">
    <citation type="submission" date="2022-11" db="UniProtKB">
        <authorList>
            <consortium name="WormBaseParasite"/>
        </authorList>
    </citation>
    <scope>IDENTIFICATION</scope>
</reference>
<name>A0A915EJG3_9BILA</name>
<evidence type="ECO:0000313" key="3">
    <source>
        <dbReference type="WBParaSite" id="jg6617"/>
    </source>
</evidence>
<keyword evidence="1" id="KW-1133">Transmembrane helix</keyword>
<dbReference type="WBParaSite" id="jg6617">
    <property type="protein sequence ID" value="jg6617"/>
    <property type="gene ID" value="jg6617"/>
</dbReference>
<evidence type="ECO:0000256" key="1">
    <source>
        <dbReference type="SAM" id="Phobius"/>
    </source>
</evidence>
<protein>
    <submittedName>
        <fullName evidence="3">Uncharacterized protein</fullName>
    </submittedName>
</protein>
<keyword evidence="1" id="KW-0472">Membrane</keyword>
<dbReference type="Proteomes" id="UP000887574">
    <property type="component" value="Unplaced"/>
</dbReference>
<keyword evidence="2" id="KW-1185">Reference proteome</keyword>
<accession>A0A915EJG3</accession>
<keyword evidence="1" id="KW-0812">Transmembrane</keyword>